<accession>A0A927N4N7</accession>
<dbReference type="SUPFAM" id="SSF52402">
    <property type="entry name" value="Adenine nucleotide alpha hydrolases-like"/>
    <property type="match status" value="2"/>
</dbReference>
<feature type="domain" description="UspA" evidence="2">
    <location>
        <begin position="3"/>
        <end position="141"/>
    </location>
</feature>
<dbReference type="EMBL" id="JADBEM010000001">
    <property type="protein sequence ID" value="MBE1612296.1"/>
    <property type="molecule type" value="Genomic_DNA"/>
</dbReference>
<keyword evidence="4" id="KW-1185">Reference proteome</keyword>
<dbReference type="AlphaFoldDB" id="A0A927N4N7"/>
<dbReference type="PANTHER" id="PTHR31964:SF113">
    <property type="entry name" value="USPA DOMAIN-CONTAINING PROTEIN"/>
    <property type="match status" value="1"/>
</dbReference>
<comment type="similarity">
    <text evidence="1">Belongs to the universal stress protein A family.</text>
</comment>
<gene>
    <name evidence="3" type="ORF">HEB94_009144</name>
</gene>
<evidence type="ECO:0000313" key="3">
    <source>
        <dbReference type="EMBL" id="MBE1612296.1"/>
    </source>
</evidence>
<dbReference type="RefSeq" id="WP_192755371.1">
    <property type="nucleotide sequence ID" value="NZ_BAABJL010000005.1"/>
</dbReference>
<proteinExistence type="inferred from homology"/>
<evidence type="ECO:0000313" key="4">
    <source>
        <dbReference type="Proteomes" id="UP000638648"/>
    </source>
</evidence>
<dbReference type="InterPro" id="IPR006015">
    <property type="entry name" value="Universal_stress_UspA"/>
</dbReference>
<protein>
    <submittedName>
        <fullName evidence="3">Nucleotide-binding universal stress UspA family protein</fullName>
    </submittedName>
</protein>
<organism evidence="3 4">
    <name type="scientific">Actinopolymorpha pittospori</name>
    <dbReference type="NCBI Taxonomy" id="648752"/>
    <lineage>
        <taxon>Bacteria</taxon>
        <taxon>Bacillati</taxon>
        <taxon>Actinomycetota</taxon>
        <taxon>Actinomycetes</taxon>
        <taxon>Propionibacteriales</taxon>
        <taxon>Actinopolymorphaceae</taxon>
        <taxon>Actinopolymorpha</taxon>
    </lineage>
</organism>
<sequence>MSPVVVGVDGSEESLRAVEWAAGEAQRRRQPLQILHAFSSPLVGAALALAPAAPPEDDLWHAAESTMATALARAQAVAPDIEVVTTALPHTEPVPVLLQHSREAELLVVGSRGLGEVASLLLGSVGTRLGTKAACPVVIVRGPVVARGPVVVGIADPGESDDLLAFALAHAARTASPVVLAHVSAEGSAGESSPLPESDLARWRERFPGVRIDQESLIGQPGKTLMHAASRASLLVVGSHHHNEISALIHHSVSQNVLHHASCPVAVIPVQR</sequence>
<dbReference type="Gene3D" id="3.40.50.620">
    <property type="entry name" value="HUPs"/>
    <property type="match status" value="2"/>
</dbReference>
<evidence type="ECO:0000256" key="1">
    <source>
        <dbReference type="ARBA" id="ARBA00008791"/>
    </source>
</evidence>
<name>A0A927N4N7_9ACTN</name>
<comment type="caution">
    <text evidence="3">The sequence shown here is derived from an EMBL/GenBank/DDBJ whole genome shotgun (WGS) entry which is preliminary data.</text>
</comment>
<dbReference type="PANTHER" id="PTHR31964">
    <property type="entry name" value="ADENINE NUCLEOTIDE ALPHA HYDROLASES-LIKE SUPERFAMILY PROTEIN"/>
    <property type="match status" value="1"/>
</dbReference>
<dbReference type="PRINTS" id="PR01438">
    <property type="entry name" value="UNVRSLSTRESS"/>
</dbReference>
<dbReference type="InterPro" id="IPR014729">
    <property type="entry name" value="Rossmann-like_a/b/a_fold"/>
</dbReference>
<reference evidence="3" key="1">
    <citation type="submission" date="2020-10" db="EMBL/GenBank/DDBJ databases">
        <title>Sequencing the genomes of 1000 actinobacteria strains.</title>
        <authorList>
            <person name="Klenk H.-P."/>
        </authorList>
    </citation>
    <scope>NUCLEOTIDE SEQUENCE</scope>
    <source>
        <strain evidence="3">DSM 45354</strain>
    </source>
</reference>
<dbReference type="Pfam" id="PF00582">
    <property type="entry name" value="Usp"/>
    <property type="match status" value="2"/>
</dbReference>
<dbReference type="Proteomes" id="UP000638648">
    <property type="component" value="Unassembled WGS sequence"/>
</dbReference>
<feature type="domain" description="UspA" evidence="2">
    <location>
        <begin position="149"/>
        <end position="269"/>
    </location>
</feature>
<dbReference type="InterPro" id="IPR006016">
    <property type="entry name" value="UspA"/>
</dbReference>
<evidence type="ECO:0000259" key="2">
    <source>
        <dbReference type="Pfam" id="PF00582"/>
    </source>
</evidence>